<evidence type="ECO:0000259" key="1">
    <source>
        <dbReference type="PROSITE" id="PS50181"/>
    </source>
</evidence>
<dbReference type="EMBL" id="WJXA01000011">
    <property type="protein sequence ID" value="KAF7126687.1"/>
    <property type="molecule type" value="Genomic_DNA"/>
</dbReference>
<dbReference type="OrthoDB" id="692435at2759"/>
<dbReference type="InterPro" id="IPR001810">
    <property type="entry name" value="F-box_dom"/>
</dbReference>
<evidence type="ECO:0000313" key="2">
    <source>
        <dbReference type="EMBL" id="KAF7126687.1"/>
    </source>
</evidence>
<gene>
    <name evidence="2" type="ORF">RHSIM_Rhsim11G0104200</name>
</gene>
<dbReference type="AlphaFoldDB" id="A0A834G6E6"/>
<dbReference type="SMART" id="SM00256">
    <property type="entry name" value="FBOX"/>
    <property type="match status" value="1"/>
</dbReference>
<dbReference type="Pfam" id="PF00646">
    <property type="entry name" value="F-box"/>
    <property type="match status" value="1"/>
</dbReference>
<reference evidence="2" key="1">
    <citation type="submission" date="2019-11" db="EMBL/GenBank/DDBJ databases">
        <authorList>
            <person name="Liu Y."/>
            <person name="Hou J."/>
            <person name="Li T.-Q."/>
            <person name="Guan C.-H."/>
            <person name="Wu X."/>
            <person name="Wu H.-Z."/>
            <person name="Ling F."/>
            <person name="Zhang R."/>
            <person name="Shi X.-G."/>
            <person name="Ren J.-P."/>
            <person name="Chen E.-F."/>
            <person name="Sun J.-M."/>
        </authorList>
    </citation>
    <scope>NUCLEOTIDE SEQUENCE</scope>
    <source>
        <strain evidence="2">Adult_tree_wgs_1</strain>
        <tissue evidence="2">Leaves</tissue>
    </source>
</reference>
<dbReference type="InterPro" id="IPR036047">
    <property type="entry name" value="F-box-like_dom_sf"/>
</dbReference>
<dbReference type="SUPFAM" id="SSF81383">
    <property type="entry name" value="F-box domain"/>
    <property type="match status" value="1"/>
</dbReference>
<comment type="caution">
    <text evidence="2">The sequence shown here is derived from an EMBL/GenBank/DDBJ whole genome shotgun (WGS) entry which is preliminary data.</text>
</comment>
<evidence type="ECO:0000313" key="3">
    <source>
        <dbReference type="Proteomes" id="UP000626092"/>
    </source>
</evidence>
<feature type="domain" description="F-box" evidence="1">
    <location>
        <begin position="1"/>
        <end position="48"/>
    </location>
</feature>
<protein>
    <recommendedName>
        <fullName evidence="1">F-box domain-containing protein</fullName>
    </recommendedName>
</protein>
<dbReference type="InterPro" id="IPR017451">
    <property type="entry name" value="F-box-assoc_interact_dom"/>
</dbReference>
<dbReference type="SUPFAM" id="SSF69322">
    <property type="entry name" value="Tricorn protease domain 2"/>
    <property type="match status" value="1"/>
</dbReference>
<dbReference type="CDD" id="cd22157">
    <property type="entry name" value="F-box_AtFBW1-like"/>
    <property type="match status" value="1"/>
</dbReference>
<dbReference type="NCBIfam" id="TIGR01640">
    <property type="entry name" value="F_box_assoc_1"/>
    <property type="match status" value="1"/>
</dbReference>
<name>A0A834G6E6_RHOSS</name>
<accession>A0A834G6E6</accession>
<dbReference type="Pfam" id="PF08268">
    <property type="entry name" value="FBA_3"/>
    <property type="match status" value="1"/>
</dbReference>
<dbReference type="PROSITE" id="PS50181">
    <property type="entry name" value="FBOX"/>
    <property type="match status" value="1"/>
</dbReference>
<sequence length="388" mass="45750">MRDLPEDIVIDILSRLPGDYVLECRRVCKQWLALTSTPNFVELHLKRATPVLFVPRSFDMFIFDERAKANQMIKKMSAELMHLKSPHTPHLYGSCNGLLVFRETFSRRLYFVWNPLTGERVTIRPSVHESEVCGFFFHPPTKYYRLLFMYPEGMDYKFFIYSLGGQLWRNLDNFPYQPSALATTLNGALHWMVFPFRINDNDDICSNSIMIFNMDTEEFCSKPHPGEGCISLKLHRDMCIFEMKGKLALYMLLNGLDVYVWVLEDYEKWIWETRYLVRLHLDVEHHHLDVEHYPFRNMYCDNGKSSLSFLEIQNDELLFGWDLGGLFRCNLREKTVKQIYGVGIKQTRRDSKSCPFARSKLERYYSLRFFVCYAKTFVSPSGLGDQNP</sequence>
<keyword evidence="3" id="KW-1185">Reference proteome</keyword>
<dbReference type="InterPro" id="IPR013187">
    <property type="entry name" value="F-box-assoc_dom_typ3"/>
</dbReference>
<dbReference type="PANTHER" id="PTHR31672">
    <property type="entry name" value="BNACNNG10540D PROTEIN"/>
    <property type="match status" value="1"/>
</dbReference>
<dbReference type="InterPro" id="IPR050796">
    <property type="entry name" value="SCF_F-box_component"/>
</dbReference>
<organism evidence="2 3">
    <name type="scientific">Rhododendron simsii</name>
    <name type="common">Sims's rhododendron</name>
    <dbReference type="NCBI Taxonomy" id="118357"/>
    <lineage>
        <taxon>Eukaryota</taxon>
        <taxon>Viridiplantae</taxon>
        <taxon>Streptophyta</taxon>
        <taxon>Embryophyta</taxon>
        <taxon>Tracheophyta</taxon>
        <taxon>Spermatophyta</taxon>
        <taxon>Magnoliopsida</taxon>
        <taxon>eudicotyledons</taxon>
        <taxon>Gunneridae</taxon>
        <taxon>Pentapetalae</taxon>
        <taxon>asterids</taxon>
        <taxon>Ericales</taxon>
        <taxon>Ericaceae</taxon>
        <taxon>Ericoideae</taxon>
        <taxon>Rhodoreae</taxon>
        <taxon>Rhododendron</taxon>
    </lineage>
</organism>
<dbReference type="Gene3D" id="1.20.1280.50">
    <property type="match status" value="1"/>
</dbReference>
<dbReference type="Proteomes" id="UP000626092">
    <property type="component" value="Unassembled WGS sequence"/>
</dbReference>
<proteinExistence type="predicted"/>
<dbReference type="PANTHER" id="PTHR31672:SF2">
    <property type="entry name" value="F-BOX DOMAIN-CONTAINING PROTEIN"/>
    <property type="match status" value="1"/>
</dbReference>